<keyword evidence="2" id="KW-0255">Endonuclease</keyword>
<dbReference type="AlphaFoldDB" id="A0A5N6A726"/>
<keyword evidence="2" id="KW-0540">Nuclease</keyword>
<dbReference type="GO" id="GO:0004519">
    <property type="term" value="F:endonuclease activity"/>
    <property type="evidence" value="ECO:0007669"/>
    <property type="project" value="UniProtKB-KW"/>
</dbReference>
<comment type="caution">
    <text evidence="2">The sequence shown here is derived from an EMBL/GenBank/DDBJ whole genome shotgun (WGS) entry which is preliminary data.</text>
</comment>
<dbReference type="PANTHER" id="PTHR35400:SF3">
    <property type="entry name" value="SLL1072 PROTEIN"/>
    <property type="match status" value="1"/>
</dbReference>
<dbReference type="SUPFAM" id="SSF52980">
    <property type="entry name" value="Restriction endonuclease-like"/>
    <property type="match status" value="1"/>
</dbReference>
<dbReference type="InterPro" id="IPR008538">
    <property type="entry name" value="Uma2"/>
</dbReference>
<dbReference type="InterPro" id="IPR011335">
    <property type="entry name" value="Restrct_endonuc-II-like"/>
</dbReference>
<sequence length="199" mass="21615">MAESPERKNSMSLLDLAETVYQTMPGYRPEVVEGRLVVNLPADFGHARALTQLTLALAPLETLGVNVVQSVGLWLPSGDDYVVPDLAVVEEDVKEHLVAFNCYAPHVFRMVVEVTSSNLTSDIVAKPLAYARAGVPVYLIGDRRARRVSLLTDPRDGEYRTRSTYRPGETFVLPESVAPVGSVGEKIEVGADILLGPPA</sequence>
<dbReference type="InterPro" id="IPR012296">
    <property type="entry name" value="Nuclease_put_TT1808"/>
</dbReference>
<keyword evidence="3" id="KW-1185">Reference proteome</keyword>
<organism evidence="2 3">
    <name type="scientific">Streptomyces mimosae</name>
    <dbReference type="NCBI Taxonomy" id="2586635"/>
    <lineage>
        <taxon>Bacteria</taxon>
        <taxon>Bacillati</taxon>
        <taxon>Actinomycetota</taxon>
        <taxon>Actinomycetes</taxon>
        <taxon>Kitasatosporales</taxon>
        <taxon>Streptomycetaceae</taxon>
        <taxon>Streptomyces</taxon>
    </lineage>
</organism>
<feature type="domain" description="Putative restriction endonuclease" evidence="1">
    <location>
        <begin position="23"/>
        <end position="177"/>
    </location>
</feature>
<evidence type="ECO:0000259" key="1">
    <source>
        <dbReference type="Pfam" id="PF05685"/>
    </source>
</evidence>
<dbReference type="CDD" id="cd06260">
    <property type="entry name" value="DUF820-like"/>
    <property type="match status" value="1"/>
</dbReference>
<name>A0A5N6A726_9ACTN</name>
<accession>A0A5N6A726</accession>
<evidence type="ECO:0000313" key="3">
    <source>
        <dbReference type="Proteomes" id="UP000314251"/>
    </source>
</evidence>
<gene>
    <name evidence="2" type="ORF">FH607_015210</name>
</gene>
<evidence type="ECO:0000313" key="2">
    <source>
        <dbReference type="EMBL" id="KAB8164594.1"/>
    </source>
</evidence>
<dbReference type="EMBL" id="VDLY02000009">
    <property type="protein sequence ID" value="KAB8164594.1"/>
    <property type="molecule type" value="Genomic_DNA"/>
</dbReference>
<protein>
    <submittedName>
        <fullName evidence="2">Uma2 family endonuclease</fullName>
    </submittedName>
</protein>
<dbReference type="Proteomes" id="UP000314251">
    <property type="component" value="Unassembled WGS sequence"/>
</dbReference>
<dbReference type="OrthoDB" id="4309709at2"/>
<reference evidence="2" key="1">
    <citation type="submission" date="2019-10" db="EMBL/GenBank/DDBJ databases">
        <title>Nonomuraea sp. nov., isolated from Phyllanthus amarus.</title>
        <authorList>
            <person name="Klykleung N."/>
            <person name="Tanasupawat S."/>
        </authorList>
    </citation>
    <scope>NUCLEOTIDE SEQUENCE [LARGE SCALE GENOMIC DNA]</scope>
    <source>
        <strain evidence="2">3MP-10</strain>
    </source>
</reference>
<dbReference type="RefSeq" id="WP_139668764.1">
    <property type="nucleotide sequence ID" value="NZ_VDLY02000009.1"/>
</dbReference>
<keyword evidence="2" id="KW-0378">Hydrolase</keyword>
<dbReference type="Pfam" id="PF05685">
    <property type="entry name" value="Uma2"/>
    <property type="match status" value="1"/>
</dbReference>
<dbReference type="Gene3D" id="3.90.1570.10">
    <property type="entry name" value="tt1808, chain A"/>
    <property type="match status" value="1"/>
</dbReference>
<proteinExistence type="predicted"/>
<dbReference type="PANTHER" id="PTHR35400">
    <property type="entry name" value="SLR1083 PROTEIN"/>
    <property type="match status" value="1"/>
</dbReference>